<evidence type="ECO:0000313" key="3">
    <source>
        <dbReference type="Proteomes" id="UP000006643"/>
    </source>
</evidence>
<keyword evidence="3" id="KW-1185">Reference proteome</keyword>
<evidence type="ECO:0000256" key="1">
    <source>
        <dbReference type="SAM" id="MobiDB-lite"/>
    </source>
</evidence>
<dbReference type="eggNOG" id="ENOG502SA3R">
    <property type="taxonomic scope" value="Eukaryota"/>
</dbReference>
<proteinExistence type="predicted"/>
<dbReference type="EMBL" id="DS028121">
    <property type="protein sequence ID" value="EEY65826.1"/>
    <property type="molecule type" value="Genomic_DNA"/>
</dbReference>
<dbReference type="InParanoid" id="D0N013"/>
<evidence type="ECO:0000313" key="2">
    <source>
        <dbReference type="EMBL" id="EEY65826.1"/>
    </source>
</evidence>
<feature type="region of interest" description="Disordered" evidence="1">
    <location>
        <begin position="22"/>
        <end position="43"/>
    </location>
</feature>
<dbReference type="KEGG" id="pif:PITG_03352"/>
<dbReference type="AlphaFoldDB" id="D0N013"/>
<sequence length="168" mass="19084">MLGVGAIWQRFPSLCPSRQKTTHIGTDTDTCEEDSTVSDDDTATTGSEWLYIEEPVGFFMPKIQKRKQHLHLDQAQHILHYGRFKHVMRLHNISLVTSVEETDACGASKWWMTIQDPSTLQVWVIHFPSRHRLQAWTDLLSSVFIATNSRAIVSDLTIVGAHQTTPIT</sequence>
<dbReference type="HOGENOM" id="CLU_136491_0_0_1"/>
<dbReference type="GeneID" id="9464509"/>
<dbReference type="Proteomes" id="UP000006643">
    <property type="component" value="Unassembled WGS sequence"/>
</dbReference>
<dbReference type="VEuPathDB" id="FungiDB:PITG_03352"/>
<organism evidence="2 3">
    <name type="scientific">Phytophthora infestans (strain T30-4)</name>
    <name type="common">Potato late blight agent</name>
    <dbReference type="NCBI Taxonomy" id="403677"/>
    <lineage>
        <taxon>Eukaryota</taxon>
        <taxon>Sar</taxon>
        <taxon>Stramenopiles</taxon>
        <taxon>Oomycota</taxon>
        <taxon>Peronosporomycetes</taxon>
        <taxon>Peronosporales</taxon>
        <taxon>Peronosporaceae</taxon>
        <taxon>Phytophthora</taxon>
    </lineage>
</organism>
<dbReference type="OMA" id="FKHVMRL"/>
<reference evidence="3" key="1">
    <citation type="journal article" date="2009" name="Nature">
        <title>Genome sequence and analysis of the Irish potato famine pathogen Phytophthora infestans.</title>
        <authorList>
            <consortium name="The Broad Institute Genome Sequencing Platform"/>
            <person name="Haas B.J."/>
            <person name="Kamoun S."/>
            <person name="Zody M.C."/>
            <person name="Jiang R.H."/>
            <person name="Handsaker R.E."/>
            <person name="Cano L.M."/>
            <person name="Grabherr M."/>
            <person name="Kodira C.D."/>
            <person name="Raffaele S."/>
            <person name="Torto-Alalibo T."/>
            <person name="Bozkurt T.O."/>
            <person name="Ah-Fong A.M."/>
            <person name="Alvarado L."/>
            <person name="Anderson V.L."/>
            <person name="Armstrong M.R."/>
            <person name="Avrova A."/>
            <person name="Baxter L."/>
            <person name="Beynon J."/>
            <person name="Boevink P.C."/>
            <person name="Bollmann S.R."/>
            <person name="Bos J.I."/>
            <person name="Bulone V."/>
            <person name="Cai G."/>
            <person name="Cakir C."/>
            <person name="Carrington J.C."/>
            <person name="Chawner M."/>
            <person name="Conti L."/>
            <person name="Costanzo S."/>
            <person name="Ewan R."/>
            <person name="Fahlgren N."/>
            <person name="Fischbach M.A."/>
            <person name="Fugelstad J."/>
            <person name="Gilroy E.M."/>
            <person name="Gnerre S."/>
            <person name="Green P.J."/>
            <person name="Grenville-Briggs L.J."/>
            <person name="Griffith J."/>
            <person name="Grunwald N.J."/>
            <person name="Horn K."/>
            <person name="Horner N.R."/>
            <person name="Hu C.H."/>
            <person name="Huitema E."/>
            <person name="Jeong D.H."/>
            <person name="Jones A.M."/>
            <person name="Jones J.D."/>
            <person name="Jones R.W."/>
            <person name="Karlsson E.K."/>
            <person name="Kunjeti S.G."/>
            <person name="Lamour K."/>
            <person name="Liu Z."/>
            <person name="Ma L."/>
            <person name="Maclean D."/>
            <person name="Chibucos M.C."/>
            <person name="McDonald H."/>
            <person name="McWalters J."/>
            <person name="Meijer H.J."/>
            <person name="Morgan W."/>
            <person name="Morris P.F."/>
            <person name="Munro C.A."/>
            <person name="O'Neill K."/>
            <person name="Ospina-Giraldo M."/>
            <person name="Pinzon A."/>
            <person name="Pritchard L."/>
            <person name="Ramsahoye B."/>
            <person name="Ren Q."/>
            <person name="Restrepo S."/>
            <person name="Roy S."/>
            <person name="Sadanandom A."/>
            <person name="Savidor A."/>
            <person name="Schornack S."/>
            <person name="Schwartz D.C."/>
            <person name="Schumann U.D."/>
            <person name="Schwessinger B."/>
            <person name="Seyer L."/>
            <person name="Sharpe T."/>
            <person name="Silvar C."/>
            <person name="Song J."/>
            <person name="Studholme D.J."/>
            <person name="Sykes S."/>
            <person name="Thines M."/>
            <person name="van de Vondervoort P.J."/>
            <person name="Phuntumart V."/>
            <person name="Wawra S."/>
            <person name="Weide R."/>
            <person name="Win J."/>
            <person name="Young C."/>
            <person name="Zhou S."/>
            <person name="Fry W."/>
            <person name="Meyers B.C."/>
            <person name="van West P."/>
            <person name="Ristaino J."/>
            <person name="Govers F."/>
            <person name="Birch P.R."/>
            <person name="Whisson S.C."/>
            <person name="Judelson H.S."/>
            <person name="Nusbaum C."/>
        </authorList>
    </citation>
    <scope>NUCLEOTIDE SEQUENCE [LARGE SCALE GENOMIC DNA]</scope>
    <source>
        <strain evidence="3">T30-4</strain>
    </source>
</reference>
<evidence type="ECO:0008006" key="4">
    <source>
        <dbReference type="Google" id="ProtNLM"/>
    </source>
</evidence>
<feature type="compositionally biased region" description="Acidic residues" evidence="1">
    <location>
        <begin position="29"/>
        <end position="42"/>
    </location>
</feature>
<dbReference type="RefSeq" id="XP_002906425.1">
    <property type="nucleotide sequence ID" value="XM_002906379.1"/>
</dbReference>
<gene>
    <name evidence="2" type="ORF">PITG_03352</name>
</gene>
<protein>
    <recommendedName>
        <fullName evidence="4">PH domain-containing protein</fullName>
    </recommendedName>
</protein>
<name>D0N013_PHYIT</name>
<accession>D0N013</accession>
<dbReference type="OrthoDB" id="110826at2759"/>